<keyword evidence="1" id="KW-1133">Transmembrane helix</keyword>
<dbReference type="EMBL" id="MFKF01000268">
    <property type="protein sequence ID" value="OGG47205.1"/>
    <property type="molecule type" value="Genomic_DNA"/>
</dbReference>
<accession>A0A1F6CD78</accession>
<gene>
    <name evidence="2" type="ORF">A3F84_14645</name>
</gene>
<keyword evidence="1" id="KW-0472">Membrane</keyword>
<reference evidence="2 3" key="1">
    <citation type="journal article" date="2016" name="Nat. Commun.">
        <title>Thousands of microbial genomes shed light on interconnected biogeochemical processes in an aquifer system.</title>
        <authorList>
            <person name="Anantharaman K."/>
            <person name="Brown C.T."/>
            <person name="Hug L.A."/>
            <person name="Sharon I."/>
            <person name="Castelle C.J."/>
            <person name="Probst A.J."/>
            <person name="Thomas B.C."/>
            <person name="Singh A."/>
            <person name="Wilkins M.J."/>
            <person name="Karaoz U."/>
            <person name="Brodie E.L."/>
            <person name="Williams K.H."/>
            <person name="Hubbard S.S."/>
            <person name="Banfield J.F."/>
        </authorList>
    </citation>
    <scope>NUCLEOTIDE SEQUENCE [LARGE SCALE GENOMIC DNA]</scope>
    <source>
        <strain evidence="3">RIFCSPLOWO2_12_FULL_64_10</strain>
    </source>
</reference>
<dbReference type="Proteomes" id="UP000178606">
    <property type="component" value="Unassembled WGS sequence"/>
</dbReference>
<evidence type="ECO:0000313" key="2">
    <source>
        <dbReference type="EMBL" id="OGG47205.1"/>
    </source>
</evidence>
<protein>
    <submittedName>
        <fullName evidence="2">Uncharacterized protein</fullName>
    </submittedName>
</protein>
<dbReference type="AlphaFoldDB" id="A0A1F6CD78"/>
<organism evidence="2 3">
    <name type="scientific">Handelsmanbacteria sp. (strain RIFCSPLOWO2_12_FULL_64_10)</name>
    <dbReference type="NCBI Taxonomy" id="1817868"/>
    <lineage>
        <taxon>Bacteria</taxon>
        <taxon>Candidatus Handelsmaniibacteriota</taxon>
    </lineage>
</organism>
<proteinExistence type="predicted"/>
<evidence type="ECO:0000256" key="1">
    <source>
        <dbReference type="SAM" id="Phobius"/>
    </source>
</evidence>
<keyword evidence="1" id="KW-0812">Transmembrane</keyword>
<evidence type="ECO:0000313" key="3">
    <source>
        <dbReference type="Proteomes" id="UP000178606"/>
    </source>
</evidence>
<sequence length="272" mass="30560">MTALCLVAAAFAQDVRVSNVLGKHFPAHGRVIELELPDEMDGAWFIIGWIKADGQQVGMRRVGRAGRHCYDMRRNPDWQGQIQAVAVNLTGVRGRVKEPAFLDEIDMFWEPEWITPSVVNVLTGHTLFSRSWEVILLLVFGLVVVFFRWKKRSMALCVVLGFGFVWGVMDLRNVYDHGVVVCKTEKYRLAMPPLAEAKVFADRASEIIGRGTWSPGPLRGVSGNFIKYRLAGHPYVPPGADPPARYLITQTPGEGTILLQHANYYLVQKDRP</sequence>
<name>A0A1F6CD78_HANXR</name>
<comment type="caution">
    <text evidence="2">The sequence shown here is derived from an EMBL/GenBank/DDBJ whole genome shotgun (WGS) entry which is preliminary data.</text>
</comment>
<feature type="transmembrane region" description="Helical" evidence="1">
    <location>
        <begin position="127"/>
        <end position="147"/>
    </location>
</feature>